<protein>
    <submittedName>
        <fullName evidence="2">HEPN domain-containing protein</fullName>
    </submittedName>
</protein>
<accession>A0A7J3UYK2</accession>
<gene>
    <name evidence="2" type="ORF">ENL91_02085</name>
</gene>
<name>A0A7J3UYK2_9CREN</name>
<evidence type="ECO:0000259" key="1">
    <source>
        <dbReference type="Pfam" id="PF05168"/>
    </source>
</evidence>
<comment type="caution">
    <text evidence="2">The sequence shown here is derived from an EMBL/GenBank/DDBJ whole genome shotgun (WGS) entry which is preliminary data.</text>
</comment>
<sequence length="38" mass="4607">MREEADWWVEDAKRCLMKAEKYFELGFCEDSVFNCQQA</sequence>
<dbReference type="AlphaFoldDB" id="A0A7J3UYK2"/>
<dbReference type="InterPro" id="IPR007842">
    <property type="entry name" value="HEPN_dom"/>
</dbReference>
<dbReference type="EMBL" id="DRVT01000022">
    <property type="protein sequence ID" value="HHI48941.1"/>
    <property type="molecule type" value="Genomic_DNA"/>
</dbReference>
<organism evidence="2">
    <name type="scientific">Candidatus Methanosuratincola petrocarbonis</name>
    <name type="common">ex Vanwonterghem et al. 2016</name>
    <dbReference type="NCBI Taxonomy" id="1867261"/>
    <lineage>
        <taxon>Archaea</taxon>
        <taxon>Thermoproteota</taxon>
        <taxon>Methanosuratincolia</taxon>
        <taxon>Candidatus Methanomethylicales</taxon>
        <taxon>Candidatus Methanomethylicaceae</taxon>
        <taxon>Candidatus Methanosuratincola (ex Vanwonterghem et al. 2016)</taxon>
    </lineage>
</organism>
<dbReference type="SUPFAM" id="SSF81593">
    <property type="entry name" value="Nucleotidyltransferase substrate binding subunit/domain"/>
    <property type="match status" value="1"/>
</dbReference>
<proteinExistence type="predicted"/>
<reference evidence="2" key="1">
    <citation type="journal article" date="2020" name="mSystems">
        <title>Genome- and Community-Level Interaction Insights into Carbon Utilization and Element Cycling Functions of Hydrothermarchaeota in Hydrothermal Sediment.</title>
        <authorList>
            <person name="Zhou Z."/>
            <person name="Liu Y."/>
            <person name="Xu W."/>
            <person name="Pan J."/>
            <person name="Luo Z.H."/>
            <person name="Li M."/>
        </authorList>
    </citation>
    <scope>NUCLEOTIDE SEQUENCE [LARGE SCALE GENOMIC DNA]</scope>
    <source>
        <strain evidence="2">SpSt-1038</strain>
    </source>
</reference>
<evidence type="ECO:0000313" key="2">
    <source>
        <dbReference type="EMBL" id="HHI48941.1"/>
    </source>
</evidence>
<feature type="domain" description="HEPN" evidence="1">
    <location>
        <begin position="6"/>
        <end position="38"/>
    </location>
</feature>
<dbReference type="Pfam" id="PF05168">
    <property type="entry name" value="HEPN"/>
    <property type="match status" value="1"/>
</dbReference>